<sequence>MAKFYENCTIFNYSWDQVAQAFWRKYPNPYSSHVLTEDTLCREITRDGKLHSKRLLTKTNRVPKWGERFFKAKFVCIVEESIVDPKNKTIVTYTRNIGFNKIMNVVEKVTYKISNDAAGKTIALRSAWIDSQVYGFGAAIKAFGLDRFKKNCAKTVLGFNHVLHHMFPAVVITQKDVNVSTNKIKEAAKTAAEQIYQAYSVKN</sequence>
<accession>A0A336M5R9</accession>
<organism evidence="2">
    <name type="scientific">Culicoides sonorensis</name>
    <name type="common">Biting midge</name>
    <dbReference type="NCBI Taxonomy" id="179676"/>
    <lineage>
        <taxon>Eukaryota</taxon>
        <taxon>Metazoa</taxon>
        <taxon>Ecdysozoa</taxon>
        <taxon>Arthropoda</taxon>
        <taxon>Hexapoda</taxon>
        <taxon>Insecta</taxon>
        <taxon>Pterygota</taxon>
        <taxon>Neoptera</taxon>
        <taxon>Endopterygota</taxon>
        <taxon>Diptera</taxon>
        <taxon>Nematocera</taxon>
        <taxon>Chironomoidea</taxon>
        <taxon>Ceratopogonidae</taxon>
        <taxon>Ceratopogoninae</taxon>
        <taxon>Culicoides</taxon>
        <taxon>Monoculicoides</taxon>
    </lineage>
</organism>
<reference evidence="2" key="1">
    <citation type="submission" date="2018-07" db="EMBL/GenBank/DDBJ databases">
        <authorList>
            <person name="Quirk P.G."/>
            <person name="Krulwich T.A."/>
        </authorList>
    </citation>
    <scope>NUCLEOTIDE SEQUENCE</scope>
</reference>
<evidence type="ECO:0000259" key="1">
    <source>
        <dbReference type="PROSITE" id="PS50904"/>
    </source>
</evidence>
<dbReference type="EMBL" id="UFQT01000376">
    <property type="protein sequence ID" value="SSX23707.1"/>
    <property type="molecule type" value="Genomic_DNA"/>
</dbReference>
<dbReference type="Pfam" id="PF04707">
    <property type="entry name" value="PRELI"/>
    <property type="match status" value="1"/>
</dbReference>
<proteinExistence type="predicted"/>
<gene>
    <name evidence="2" type="primary">CSON009477</name>
</gene>
<dbReference type="PROSITE" id="PS50904">
    <property type="entry name" value="PRELI_MSF1"/>
    <property type="match status" value="1"/>
</dbReference>
<dbReference type="AlphaFoldDB" id="A0A336M5R9"/>
<evidence type="ECO:0000313" key="2">
    <source>
        <dbReference type="EMBL" id="SSX23707.1"/>
    </source>
</evidence>
<dbReference type="PANTHER" id="PTHR11158">
    <property type="entry name" value="MSF1/PX19 RELATED"/>
    <property type="match status" value="1"/>
</dbReference>
<name>A0A336M5R9_CULSO</name>
<protein>
    <submittedName>
        <fullName evidence="2">CSON009477 protein</fullName>
    </submittedName>
</protein>
<dbReference type="VEuPathDB" id="VectorBase:CSON009477"/>
<dbReference type="InterPro" id="IPR006797">
    <property type="entry name" value="PRELI/MSF1_dom"/>
</dbReference>
<feature type="domain" description="PRELI/MSF1" evidence="1">
    <location>
        <begin position="2"/>
        <end position="171"/>
    </location>
</feature>
<dbReference type="GO" id="GO:0005758">
    <property type="term" value="C:mitochondrial intermembrane space"/>
    <property type="evidence" value="ECO:0007669"/>
    <property type="project" value="InterPro"/>
</dbReference>
<dbReference type="OMA" id="GYEFFKC"/>
<dbReference type="InterPro" id="IPR037365">
    <property type="entry name" value="Slowmo/Ups"/>
</dbReference>